<dbReference type="Proteomes" id="UP000198677">
    <property type="component" value="Unassembled WGS sequence"/>
</dbReference>
<dbReference type="PIRSF" id="PIRSF007580">
    <property type="entry name" value="UCP07580"/>
    <property type="match status" value="1"/>
</dbReference>
<dbReference type="InterPro" id="IPR016516">
    <property type="entry name" value="UCP07580"/>
</dbReference>
<dbReference type="AlphaFoldDB" id="A0A1H7YEG2"/>
<reference evidence="2" key="1">
    <citation type="submission" date="2016-10" db="EMBL/GenBank/DDBJ databases">
        <authorList>
            <person name="Varghese N."/>
            <person name="Submissions S."/>
        </authorList>
    </citation>
    <scope>NUCLEOTIDE SEQUENCE [LARGE SCALE GENOMIC DNA]</scope>
    <source>
        <strain evidence="2">DSM 44675</strain>
    </source>
</reference>
<dbReference type="RefSeq" id="WP_027502164.1">
    <property type="nucleotide sequence ID" value="NZ_FOAW01000039.1"/>
</dbReference>
<protein>
    <recommendedName>
        <fullName evidence="3">Metal-dependent hydrolase</fullName>
    </recommendedName>
</protein>
<organism evidence="1 2">
    <name type="scientific">Rhodococcus maanshanensis</name>
    <dbReference type="NCBI Taxonomy" id="183556"/>
    <lineage>
        <taxon>Bacteria</taxon>
        <taxon>Bacillati</taxon>
        <taxon>Actinomycetota</taxon>
        <taxon>Actinomycetes</taxon>
        <taxon>Mycobacteriales</taxon>
        <taxon>Nocardiaceae</taxon>
        <taxon>Rhodococcus</taxon>
    </lineage>
</organism>
<dbReference type="OrthoDB" id="4760165at2"/>
<evidence type="ECO:0000313" key="2">
    <source>
        <dbReference type="Proteomes" id="UP000198677"/>
    </source>
</evidence>
<evidence type="ECO:0008006" key="3">
    <source>
        <dbReference type="Google" id="ProtNLM"/>
    </source>
</evidence>
<dbReference type="EMBL" id="FOAW01000039">
    <property type="protein sequence ID" value="SEM44355.1"/>
    <property type="molecule type" value="Genomic_DNA"/>
</dbReference>
<dbReference type="PANTHER" id="PTHR39456:SF1">
    <property type="entry name" value="METAL-DEPENDENT HYDROLASE"/>
    <property type="match status" value="1"/>
</dbReference>
<gene>
    <name evidence="1" type="ORF">SAMN05444583_13910</name>
</gene>
<accession>A0A1H7YEG2</accession>
<keyword evidence="2" id="KW-1185">Reference proteome</keyword>
<proteinExistence type="predicted"/>
<dbReference type="PANTHER" id="PTHR39456">
    <property type="entry name" value="METAL-DEPENDENT HYDROLASE"/>
    <property type="match status" value="1"/>
</dbReference>
<sequence length="302" mass="34294">MSIESAHPTAVAEPDHILLQARDVEFDWSDLPMHWVEGDPFTTHVFNVMHILLPAGEDWFVETFKEALPLIEDEKLRDDVAGFIGQEAMHSHAHSGVLGHLAAKGLDTTPYTDQMNWLFTTLLGPRPLTAGRRENYLVERLALIAAIEHVTAFLGDWVLNARALDTAGVHPTMLDLLRWHGSEEVEHRSVAYDVMRYFDKRESRRLRTQLVATPVLVYLWVRGTRFLMANDPELAHWAPARRRPRLSDFRAAGRRGVLPTSTDLVRRMSRYFRRDYHPSREGSTAQAAAYLASSPAAQAALR</sequence>
<evidence type="ECO:0000313" key="1">
    <source>
        <dbReference type="EMBL" id="SEM44355.1"/>
    </source>
</evidence>
<dbReference type="Pfam" id="PF10118">
    <property type="entry name" value="Metal_hydrol"/>
    <property type="match status" value="1"/>
</dbReference>
<name>A0A1H7YEG2_9NOCA</name>